<dbReference type="RefSeq" id="WP_268073711.1">
    <property type="nucleotide sequence ID" value="NZ_CP109965.1"/>
</dbReference>
<evidence type="ECO:0000313" key="3">
    <source>
        <dbReference type="Proteomes" id="UP001163726"/>
    </source>
</evidence>
<feature type="transmembrane region" description="Helical" evidence="1">
    <location>
        <begin position="265"/>
        <end position="281"/>
    </location>
</feature>
<keyword evidence="1" id="KW-0812">Transmembrane</keyword>
<keyword evidence="1" id="KW-0472">Membrane</keyword>
<evidence type="ECO:0000256" key="1">
    <source>
        <dbReference type="SAM" id="Phobius"/>
    </source>
</evidence>
<evidence type="ECO:0000313" key="2">
    <source>
        <dbReference type="EMBL" id="WAJ69472.1"/>
    </source>
</evidence>
<dbReference type="Proteomes" id="UP001163726">
    <property type="component" value="Chromosome"/>
</dbReference>
<protein>
    <submittedName>
        <fullName evidence="2">Beta-lactamase regulator AmpE</fullName>
    </submittedName>
</protein>
<dbReference type="EMBL" id="CP109965">
    <property type="protein sequence ID" value="WAJ69472.1"/>
    <property type="molecule type" value="Genomic_DNA"/>
</dbReference>
<dbReference type="InterPro" id="IPR052966">
    <property type="entry name" value="Beta-lactamase_Reg"/>
</dbReference>
<sequence length="282" mass="31848">MTLLSIILVVLLERLIKPTQGFQYQTYYQKYAELTRNFLNGEHKHSAEIFIVLWLAVPVCLVAIIQAVLGYGVLGLVFSAFILFICYGCPQHRLWYQAYLEAAAREDKQACFHYAEQLGQKMDDANSEQAGETLGEALIWVNFRHYFAVIFWFVILGPAGAILYVFARNLAKNSQIDENQNWLSQASLRLFEILVWVPARLTGFAFLFVGHFSKALPVWFAGLTQLKKGSRVYLAQVAKAAEPIDVPESDCLTEPCLMLKLAKRALLFLLSVIAVLTLAGYL</sequence>
<proteinExistence type="predicted"/>
<dbReference type="PANTHER" id="PTHR38684:SF1">
    <property type="entry name" value="PROTEIN AMPE"/>
    <property type="match status" value="1"/>
</dbReference>
<keyword evidence="1" id="KW-1133">Transmembrane helix</keyword>
<keyword evidence="3" id="KW-1185">Reference proteome</keyword>
<feature type="transmembrane region" description="Helical" evidence="1">
    <location>
        <begin position="188"/>
        <end position="209"/>
    </location>
</feature>
<reference evidence="2" key="1">
    <citation type="submission" date="2022-10" db="EMBL/GenBank/DDBJ databases">
        <title>Catenovulum adriacola sp. nov. isolated in the Harbour of Susak.</title>
        <authorList>
            <person name="Schoch T."/>
            <person name="Reich S.J."/>
            <person name="Stoeferle S."/>
            <person name="Flaiz M."/>
            <person name="Kazda M."/>
            <person name="Riedel C.U."/>
            <person name="Duerre P."/>
        </authorList>
    </citation>
    <scope>NUCLEOTIDE SEQUENCE</scope>
    <source>
        <strain evidence="2">TS8</strain>
    </source>
</reference>
<organism evidence="2 3">
    <name type="scientific">Catenovulum adriaticum</name>
    <dbReference type="NCBI Taxonomy" id="2984846"/>
    <lineage>
        <taxon>Bacteria</taxon>
        <taxon>Pseudomonadati</taxon>
        <taxon>Pseudomonadota</taxon>
        <taxon>Gammaproteobacteria</taxon>
        <taxon>Alteromonadales</taxon>
        <taxon>Alteromonadaceae</taxon>
        <taxon>Catenovulum</taxon>
    </lineage>
</organism>
<feature type="transmembrane region" description="Helical" evidence="1">
    <location>
        <begin position="45"/>
        <end position="64"/>
    </location>
</feature>
<dbReference type="Pfam" id="PF17113">
    <property type="entry name" value="AmpE"/>
    <property type="match status" value="1"/>
</dbReference>
<dbReference type="NCBIfam" id="NF008219">
    <property type="entry name" value="PRK10987.1"/>
    <property type="match status" value="1"/>
</dbReference>
<dbReference type="InterPro" id="IPR031347">
    <property type="entry name" value="AmpE"/>
</dbReference>
<accession>A0ABY7AIN3</accession>
<feature type="transmembrane region" description="Helical" evidence="1">
    <location>
        <begin position="71"/>
        <end position="90"/>
    </location>
</feature>
<feature type="transmembrane region" description="Helical" evidence="1">
    <location>
        <begin position="146"/>
        <end position="167"/>
    </location>
</feature>
<gene>
    <name evidence="2" type="primary">ampE</name>
    <name evidence="2" type="ORF">OLW01_09825</name>
</gene>
<name>A0ABY7AIN3_9ALTE</name>
<dbReference type="PANTHER" id="PTHR38684">
    <property type="entry name" value="PROTEIN AMPE"/>
    <property type="match status" value="1"/>
</dbReference>